<keyword evidence="2" id="KW-1185">Reference proteome</keyword>
<evidence type="ECO:0000313" key="2">
    <source>
        <dbReference type="Proteomes" id="UP000729009"/>
    </source>
</evidence>
<dbReference type="EMBL" id="SUQN01000008">
    <property type="protein sequence ID" value="NTZ52561.1"/>
    <property type="molecule type" value="Genomic_DNA"/>
</dbReference>
<protein>
    <submittedName>
        <fullName evidence="1">Uncharacterized protein</fullName>
    </submittedName>
</protein>
<accession>A0ABD6M5X1</accession>
<dbReference type="RefSeq" id="WP_174361405.1">
    <property type="nucleotide sequence ID" value="NZ_SUQN01000008.1"/>
</dbReference>
<dbReference type="AlphaFoldDB" id="A0ABD6M5X1"/>
<name>A0ABD6M5X1_9ENTR</name>
<comment type="caution">
    <text evidence="1">The sequence shown here is derived from an EMBL/GenBank/DDBJ whole genome shotgun (WGS) entry which is preliminary data.</text>
</comment>
<dbReference type="Proteomes" id="UP000729009">
    <property type="component" value="Unassembled WGS sequence"/>
</dbReference>
<organism evidence="1 2">
    <name type="scientific">Citrobacter gillenii</name>
    <dbReference type="NCBI Taxonomy" id="67828"/>
    <lineage>
        <taxon>Bacteria</taxon>
        <taxon>Pseudomonadati</taxon>
        <taxon>Pseudomonadota</taxon>
        <taxon>Gammaproteobacteria</taxon>
        <taxon>Enterobacterales</taxon>
        <taxon>Enterobacteriaceae</taxon>
        <taxon>Citrobacter</taxon>
        <taxon>Citrobacter freundii complex</taxon>
    </lineage>
</organism>
<proteinExistence type="predicted"/>
<evidence type="ECO:0000313" key="1">
    <source>
        <dbReference type="EMBL" id="NTZ52561.1"/>
    </source>
</evidence>
<sequence>MESLNQAHYGPGDNVARDKNLFIENYNTFINLTVPEDLREPVKKILSDISNRKILDAKTKIDLILSIKNQTKEINDLFVLLRIKADLVEDANSHAEFSILNEIVLSSNNEMIKDLSLSLLLRLEFNKFGKDRMMDRYNSTDVKGPFSRALLLELTLSEEVLQERASTGKHGLTEEELIGLISGLFRVKSFETALDVANFLVDYFPSYNSRVIHLFTRGMLLNQDIVGDDYWLLSQKEKDRISNLIDETLKLYAESQGSDFRLFNVIVPCYLFTKEGDERLREILIKNIDSVDKISQELANNLRVLHLNEQEQESHPVNIIRRCSGDKSYKEEIVKGILSKEVISLSDFILARELIDDTSLIEWIDTGGAIQTDQGRLSELFSKLKLNLYIEQSDINRRDSKIVDDIIEEIGDCDNDDFKSINSVFIYNISEDLREVERNNQLCELMGKYFDNKHCYWCSPIVYQYLNGLYETGLYQAFCSLYDIVDNKDKPMSIHTMALSTYLSHNEMGKALSLIEEYNTSQDLDFIRLKLHAFEKIGYFSAIEKVVNDTDYKKFKEPTNSLLRLNDKIISLGYTRFGHDLAIKFFLDSPEKKL</sequence>
<reference evidence="1 2" key="1">
    <citation type="submission" date="2019-05" db="EMBL/GenBank/DDBJ databases">
        <title>Draft genomes of bacterial isolates retrieved from different Forrest soils.</title>
        <authorList>
            <person name="Soares-Castro P."/>
            <person name="Santos P.M."/>
        </authorList>
    </citation>
    <scope>NUCLEOTIDE SEQUENCE [LARGE SCALE GENOMIC DNA]</scope>
    <source>
        <strain evidence="1 2">UMG736</strain>
    </source>
</reference>
<gene>
    <name evidence="1" type="ORF">FCH32_20025</name>
</gene>